<name>A0A1F7V896_9BACT</name>
<dbReference type="Proteomes" id="UP000178723">
    <property type="component" value="Unassembled WGS sequence"/>
</dbReference>
<accession>A0A1F7V896</accession>
<proteinExistence type="predicted"/>
<reference evidence="2 3" key="1">
    <citation type="journal article" date="2016" name="Nat. Commun.">
        <title>Thousands of microbial genomes shed light on interconnected biogeochemical processes in an aquifer system.</title>
        <authorList>
            <person name="Anantharaman K."/>
            <person name="Brown C.T."/>
            <person name="Hug L.A."/>
            <person name="Sharon I."/>
            <person name="Castelle C.J."/>
            <person name="Probst A.J."/>
            <person name="Thomas B.C."/>
            <person name="Singh A."/>
            <person name="Wilkins M.J."/>
            <person name="Karaoz U."/>
            <person name="Brodie E.L."/>
            <person name="Williams K.H."/>
            <person name="Hubbard S.S."/>
            <person name="Banfield J.F."/>
        </authorList>
    </citation>
    <scope>NUCLEOTIDE SEQUENCE [LARGE SCALE GENOMIC DNA]</scope>
</reference>
<organism evidence="2 3">
    <name type="scientific">Candidatus Uhrbacteria bacterium RIFCSPLOWO2_02_FULL_48_12</name>
    <dbReference type="NCBI Taxonomy" id="1802407"/>
    <lineage>
        <taxon>Bacteria</taxon>
        <taxon>Candidatus Uhriibacteriota</taxon>
    </lineage>
</organism>
<comment type="caution">
    <text evidence="2">The sequence shown here is derived from an EMBL/GenBank/DDBJ whole genome shotgun (WGS) entry which is preliminary data.</text>
</comment>
<feature type="transmembrane region" description="Helical" evidence="1">
    <location>
        <begin position="12"/>
        <end position="35"/>
    </location>
</feature>
<keyword evidence="1" id="KW-0812">Transmembrane</keyword>
<evidence type="ECO:0000313" key="3">
    <source>
        <dbReference type="Proteomes" id="UP000178723"/>
    </source>
</evidence>
<gene>
    <name evidence="2" type="ORF">A3I40_00195</name>
</gene>
<feature type="transmembrane region" description="Helical" evidence="1">
    <location>
        <begin position="93"/>
        <end position="111"/>
    </location>
</feature>
<feature type="transmembrane region" description="Helical" evidence="1">
    <location>
        <begin position="47"/>
        <end position="73"/>
    </location>
</feature>
<sequence>MGWLRRLGATAHLFLGKFTRLVFYGALGYIGWYYLKSANITGTAIEYVTIEQIFSTLVGAGILIVVLFAFFHFPEEANPLAEYSTYRSIWGNLGLLVILIAMVVYGWLIFYDHFDRPIWERVYILFSEQFIRIKQFLDKIFK</sequence>
<dbReference type="AlphaFoldDB" id="A0A1F7V896"/>
<keyword evidence="1" id="KW-1133">Transmembrane helix</keyword>
<evidence type="ECO:0000256" key="1">
    <source>
        <dbReference type="SAM" id="Phobius"/>
    </source>
</evidence>
<evidence type="ECO:0000313" key="2">
    <source>
        <dbReference type="EMBL" id="OGL86651.1"/>
    </source>
</evidence>
<protein>
    <submittedName>
        <fullName evidence="2">Uncharacterized protein</fullName>
    </submittedName>
</protein>
<dbReference type="EMBL" id="MGEP01000045">
    <property type="protein sequence ID" value="OGL86651.1"/>
    <property type="molecule type" value="Genomic_DNA"/>
</dbReference>
<keyword evidence="1" id="KW-0472">Membrane</keyword>